<dbReference type="OrthoDB" id="6434629at2759"/>
<gene>
    <name evidence="2" type="ORF">NPIL_326771</name>
</gene>
<reference evidence="2" key="1">
    <citation type="submission" date="2020-08" db="EMBL/GenBank/DDBJ databases">
        <title>Multicomponent nature underlies the extraordinary mechanical properties of spider dragline silk.</title>
        <authorList>
            <person name="Kono N."/>
            <person name="Nakamura H."/>
            <person name="Mori M."/>
            <person name="Yoshida Y."/>
            <person name="Ohtoshi R."/>
            <person name="Malay A.D."/>
            <person name="Moran D.A.P."/>
            <person name="Tomita M."/>
            <person name="Numata K."/>
            <person name="Arakawa K."/>
        </authorList>
    </citation>
    <scope>NUCLEOTIDE SEQUENCE</scope>
</reference>
<keyword evidence="3" id="KW-1185">Reference proteome</keyword>
<feature type="chain" id="PRO_5036473355" evidence="1">
    <location>
        <begin position="25"/>
        <end position="138"/>
    </location>
</feature>
<comment type="caution">
    <text evidence="2">The sequence shown here is derived from an EMBL/GenBank/DDBJ whole genome shotgun (WGS) entry which is preliminary data.</text>
</comment>
<feature type="signal peptide" evidence="1">
    <location>
        <begin position="1"/>
        <end position="24"/>
    </location>
</feature>
<evidence type="ECO:0000256" key="1">
    <source>
        <dbReference type="SAM" id="SignalP"/>
    </source>
</evidence>
<dbReference type="AlphaFoldDB" id="A0A8X6TP90"/>
<proteinExistence type="predicted"/>
<organism evidence="2 3">
    <name type="scientific">Nephila pilipes</name>
    <name type="common">Giant wood spider</name>
    <name type="synonym">Nephila maculata</name>
    <dbReference type="NCBI Taxonomy" id="299642"/>
    <lineage>
        <taxon>Eukaryota</taxon>
        <taxon>Metazoa</taxon>
        <taxon>Ecdysozoa</taxon>
        <taxon>Arthropoda</taxon>
        <taxon>Chelicerata</taxon>
        <taxon>Arachnida</taxon>
        <taxon>Araneae</taxon>
        <taxon>Araneomorphae</taxon>
        <taxon>Entelegynae</taxon>
        <taxon>Araneoidea</taxon>
        <taxon>Nephilidae</taxon>
        <taxon>Nephila</taxon>
    </lineage>
</organism>
<evidence type="ECO:0000313" key="3">
    <source>
        <dbReference type="Proteomes" id="UP000887013"/>
    </source>
</evidence>
<dbReference type="EMBL" id="BMAW01107497">
    <property type="protein sequence ID" value="GFT29572.1"/>
    <property type="molecule type" value="Genomic_DNA"/>
</dbReference>
<dbReference type="Proteomes" id="UP000887013">
    <property type="component" value="Unassembled WGS sequence"/>
</dbReference>
<sequence>MNSKFFKILLIALITLFSARKVESYLPFRLFGFPFPFNPFDIFKLFPSTSHDWHRGPNVCIDQRIEPVDSYLNLEVIPLLDSDNESETCRGDKTKYFCISMITRRGRVFHKINFYHCCPGFVRPANGGNGCVLDYVYT</sequence>
<protein>
    <submittedName>
        <fullName evidence="2">Uncharacterized protein</fullName>
    </submittedName>
</protein>
<accession>A0A8X6TP90</accession>
<name>A0A8X6TP90_NEPPI</name>
<evidence type="ECO:0000313" key="2">
    <source>
        <dbReference type="EMBL" id="GFT29572.1"/>
    </source>
</evidence>
<keyword evidence="1" id="KW-0732">Signal</keyword>